<dbReference type="Gene3D" id="1.10.510.10">
    <property type="entry name" value="Transferase(Phosphotransferase) domain 1"/>
    <property type="match status" value="1"/>
</dbReference>
<comment type="catalytic activity">
    <reaction evidence="7">
        <text>L-seryl-[protein] + ATP = O-phospho-L-seryl-[protein] + ADP + H(+)</text>
        <dbReference type="Rhea" id="RHEA:17989"/>
        <dbReference type="Rhea" id="RHEA-COMP:9863"/>
        <dbReference type="Rhea" id="RHEA-COMP:11604"/>
        <dbReference type="ChEBI" id="CHEBI:15378"/>
        <dbReference type="ChEBI" id="CHEBI:29999"/>
        <dbReference type="ChEBI" id="CHEBI:30616"/>
        <dbReference type="ChEBI" id="CHEBI:83421"/>
        <dbReference type="ChEBI" id="CHEBI:456216"/>
        <dbReference type="EC" id="2.7.12.2"/>
    </reaction>
</comment>
<dbReference type="SUPFAM" id="SSF56112">
    <property type="entry name" value="Protein kinase-like (PK-like)"/>
    <property type="match status" value="1"/>
</dbReference>
<evidence type="ECO:0000256" key="9">
    <source>
        <dbReference type="ARBA" id="ARBA00051693"/>
    </source>
</evidence>
<evidence type="ECO:0000256" key="4">
    <source>
        <dbReference type="ARBA" id="ARBA00022840"/>
    </source>
</evidence>
<dbReference type="EMBL" id="HBKN01041472">
    <property type="protein sequence ID" value="CAE2329657.1"/>
    <property type="molecule type" value="Transcribed_RNA"/>
</dbReference>
<comment type="similarity">
    <text evidence="5">Belongs to the protein kinase superfamily. STE Ser/Thr protein kinase family. MAP kinase kinase subfamily.</text>
</comment>
<keyword evidence="4" id="KW-0067">ATP-binding</keyword>
<evidence type="ECO:0000259" key="10">
    <source>
        <dbReference type="PROSITE" id="PS50011"/>
    </source>
</evidence>
<evidence type="ECO:0000256" key="1">
    <source>
        <dbReference type="ARBA" id="ARBA00022679"/>
    </source>
</evidence>
<gene>
    <name evidence="11" type="ORF">GTHE00462_LOCUS32402</name>
    <name evidence="12" type="ORF">GTHE00462_LOCUS32407</name>
</gene>
<dbReference type="PANTHER" id="PTHR48013">
    <property type="entry name" value="DUAL SPECIFICITY MITOGEN-ACTIVATED PROTEIN KINASE KINASE 5-RELATED"/>
    <property type="match status" value="1"/>
</dbReference>
<evidence type="ECO:0000256" key="2">
    <source>
        <dbReference type="ARBA" id="ARBA00022741"/>
    </source>
</evidence>
<dbReference type="InterPro" id="IPR011009">
    <property type="entry name" value="Kinase-like_dom_sf"/>
</dbReference>
<dbReference type="Pfam" id="PF00069">
    <property type="entry name" value="Pkinase"/>
    <property type="match status" value="1"/>
</dbReference>
<name>A0A6U6CL07_GUITH</name>
<evidence type="ECO:0000256" key="3">
    <source>
        <dbReference type="ARBA" id="ARBA00022777"/>
    </source>
</evidence>
<dbReference type="SMART" id="SM00220">
    <property type="entry name" value="S_TKc"/>
    <property type="match status" value="1"/>
</dbReference>
<evidence type="ECO:0000313" key="11">
    <source>
        <dbReference type="EMBL" id="CAE2329657.1"/>
    </source>
</evidence>
<reference evidence="12" key="1">
    <citation type="submission" date="2021-01" db="EMBL/GenBank/DDBJ databases">
        <authorList>
            <person name="Corre E."/>
            <person name="Pelletier E."/>
            <person name="Niang G."/>
            <person name="Scheremetjew M."/>
            <person name="Finn R."/>
            <person name="Kale V."/>
            <person name="Holt S."/>
            <person name="Cochrane G."/>
            <person name="Meng A."/>
            <person name="Brown T."/>
            <person name="Cohen L."/>
        </authorList>
    </citation>
    <scope>NUCLEOTIDE SEQUENCE</scope>
    <source>
        <strain evidence="12">CCMP 2712</strain>
    </source>
</reference>
<dbReference type="GO" id="GO:0004708">
    <property type="term" value="F:MAP kinase kinase activity"/>
    <property type="evidence" value="ECO:0007669"/>
    <property type="project" value="UniProtKB-EC"/>
</dbReference>
<evidence type="ECO:0000256" key="5">
    <source>
        <dbReference type="ARBA" id="ARBA00038035"/>
    </source>
</evidence>
<evidence type="ECO:0000256" key="8">
    <source>
        <dbReference type="ARBA" id="ARBA00049299"/>
    </source>
</evidence>
<keyword evidence="3" id="KW-0418">Kinase</keyword>
<dbReference type="PROSITE" id="PS50011">
    <property type="entry name" value="PROTEIN_KINASE_DOM"/>
    <property type="match status" value="1"/>
</dbReference>
<keyword evidence="1" id="KW-0808">Transferase</keyword>
<organism evidence="12">
    <name type="scientific">Guillardia theta</name>
    <name type="common">Cryptophyte</name>
    <name type="synonym">Cryptomonas phi</name>
    <dbReference type="NCBI Taxonomy" id="55529"/>
    <lineage>
        <taxon>Eukaryota</taxon>
        <taxon>Cryptophyceae</taxon>
        <taxon>Pyrenomonadales</taxon>
        <taxon>Geminigeraceae</taxon>
        <taxon>Guillardia</taxon>
    </lineage>
</organism>
<evidence type="ECO:0000256" key="6">
    <source>
        <dbReference type="ARBA" id="ARBA00038999"/>
    </source>
</evidence>
<accession>A0A6U6CL07</accession>
<protein>
    <recommendedName>
        <fullName evidence="6">mitogen-activated protein kinase kinase</fullName>
        <ecNumber evidence="6">2.7.12.2</ecNumber>
    </recommendedName>
</protein>
<keyword evidence="2" id="KW-0547">Nucleotide-binding</keyword>
<evidence type="ECO:0000313" key="12">
    <source>
        <dbReference type="EMBL" id="CAE2329666.1"/>
    </source>
</evidence>
<dbReference type="PANTHER" id="PTHR48013:SF9">
    <property type="entry name" value="DUAL SPECIFICITY MITOGEN-ACTIVATED PROTEIN KINASE KINASE 5"/>
    <property type="match status" value="1"/>
</dbReference>
<sequence length="351" mass="39733">MSIKLYQKIDPKQGDELANAQQMGSSFVDLSSVLQAGGEKIVLSRLTSHFINSNASQEIQLELKLLPKSSDFEFSYLEGNPLLKKAGYVFSLNGILSPSSFVQLKEFNVKRGLYITLQDLQYERKELFETRGFTSHRARSIDGARTYTVHKFKITESEGRRMLIASLDGLHDLESSITSVPHTGVQVVDAFLNRLEVMLVLDDGGGRYLHEILNVKGNVPEQHVSIILRQVLHALDYLHSRKMRIHNDIHPSNLLVLRSGEVRLSGFWFSSKTQTSQSQRFAGRYGYMAPERLLGLECGFASDVWSVGMLTLELLLGRPFFDTSELYDAKSIFEFKKHIVEENSPSLSRQE</sequence>
<dbReference type="EMBL" id="HBKN01041477">
    <property type="protein sequence ID" value="CAE2329666.1"/>
    <property type="molecule type" value="Transcribed_RNA"/>
</dbReference>
<comment type="catalytic activity">
    <reaction evidence="8">
        <text>L-threonyl-[protein] + ATP = O-phospho-L-threonyl-[protein] + ADP + H(+)</text>
        <dbReference type="Rhea" id="RHEA:46608"/>
        <dbReference type="Rhea" id="RHEA-COMP:11060"/>
        <dbReference type="Rhea" id="RHEA-COMP:11605"/>
        <dbReference type="ChEBI" id="CHEBI:15378"/>
        <dbReference type="ChEBI" id="CHEBI:30013"/>
        <dbReference type="ChEBI" id="CHEBI:30616"/>
        <dbReference type="ChEBI" id="CHEBI:61977"/>
        <dbReference type="ChEBI" id="CHEBI:456216"/>
        <dbReference type="EC" id="2.7.12.2"/>
    </reaction>
</comment>
<proteinExistence type="inferred from homology"/>
<comment type="catalytic activity">
    <reaction evidence="9">
        <text>L-tyrosyl-[protein] + ATP = O-phospho-L-tyrosyl-[protein] + ADP + H(+)</text>
        <dbReference type="Rhea" id="RHEA:10596"/>
        <dbReference type="Rhea" id="RHEA-COMP:10136"/>
        <dbReference type="Rhea" id="RHEA-COMP:20101"/>
        <dbReference type="ChEBI" id="CHEBI:15378"/>
        <dbReference type="ChEBI" id="CHEBI:30616"/>
        <dbReference type="ChEBI" id="CHEBI:46858"/>
        <dbReference type="ChEBI" id="CHEBI:61978"/>
        <dbReference type="ChEBI" id="CHEBI:456216"/>
        <dbReference type="EC" id="2.7.12.2"/>
    </reaction>
</comment>
<dbReference type="AlphaFoldDB" id="A0A6U6CL07"/>
<dbReference type="InterPro" id="IPR000719">
    <property type="entry name" value="Prot_kinase_dom"/>
</dbReference>
<evidence type="ECO:0000256" key="7">
    <source>
        <dbReference type="ARBA" id="ARBA00049014"/>
    </source>
</evidence>
<dbReference type="EC" id="2.7.12.2" evidence="6"/>
<dbReference type="GO" id="GO:0005524">
    <property type="term" value="F:ATP binding"/>
    <property type="evidence" value="ECO:0007669"/>
    <property type="project" value="UniProtKB-KW"/>
</dbReference>
<feature type="domain" description="Protein kinase" evidence="10">
    <location>
        <begin position="90"/>
        <end position="351"/>
    </location>
</feature>